<dbReference type="CDD" id="cd13603">
    <property type="entry name" value="PBP2_TRAP_Siap_TeaA_like"/>
    <property type="match status" value="1"/>
</dbReference>
<gene>
    <name evidence="2" type="ORF">SDC9_195125</name>
</gene>
<sequence>MPSPVESQVWTALGAKPTTVPFGEVYTALQTNMVEGAENTLSSYYSAKHYEVAKYLNETFHQWSIVCIWASDATMAKLPADLQQVVRDAAKETAVYGFKAQLDNDAKFKDALIKAGVTFTEVDIKPWAEKVKPIQDNIAKQYKTEDVLARIRELA</sequence>
<proteinExistence type="predicted"/>
<dbReference type="PANTHER" id="PTHR33376:SF2">
    <property type="entry name" value="DICARBOXYLATE-BINDING PERIPLASMIC PROTEIN"/>
    <property type="match status" value="1"/>
</dbReference>
<protein>
    <submittedName>
        <fullName evidence="2">Solute-binding protein</fullName>
    </submittedName>
</protein>
<comment type="caution">
    <text evidence="2">The sequence shown here is derived from an EMBL/GenBank/DDBJ whole genome shotgun (WGS) entry which is preliminary data.</text>
</comment>
<dbReference type="Gene3D" id="3.40.190.170">
    <property type="entry name" value="Bacterial extracellular solute-binding protein, family 7"/>
    <property type="match status" value="1"/>
</dbReference>
<dbReference type="Pfam" id="PF03480">
    <property type="entry name" value="DctP"/>
    <property type="match status" value="1"/>
</dbReference>
<organism evidence="2">
    <name type="scientific">bioreactor metagenome</name>
    <dbReference type="NCBI Taxonomy" id="1076179"/>
    <lineage>
        <taxon>unclassified sequences</taxon>
        <taxon>metagenomes</taxon>
        <taxon>ecological metagenomes</taxon>
    </lineage>
</organism>
<evidence type="ECO:0000256" key="1">
    <source>
        <dbReference type="ARBA" id="ARBA00022729"/>
    </source>
</evidence>
<dbReference type="NCBIfam" id="NF037995">
    <property type="entry name" value="TRAP_S1"/>
    <property type="match status" value="1"/>
</dbReference>
<dbReference type="PANTHER" id="PTHR33376">
    <property type="match status" value="1"/>
</dbReference>
<name>A0A645I9P1_9ZZZZ</name>
<keyword evidence="1" id="KW-0732">Signal</keyword>
<dbReference type="InterPro" id="IPR038404">
    <property type="entry name" value="TRAP_DctP_sf"/>
</dbReference>
<dbReference type="InterPro" id="IPR018389">
    <property type="entry name" value="DctP_fam"/>
</dbReference>
<dbReference type="GO" id="GO:0055085">
    <property type="term" value="P:transmembrane transport"/>
    <property type="evidence" value="ECO:0007669"/>
    <property type="project" value="InterPro"/>
</dbReference>
<evidence type="ECO:0000313" key="2">
    <source>
        <dbReference type="EMBL" id="MPN47522.1"/>
    </source>
</evidence>
<dbReference type="GO" id="GO:0030246">
    <property type="term" value="F:carbohydrate binding"/>
    <property type="evidence" value="ECO:0007669"/>
    <property type="project" value="TreeGrafter"/>
</dbReference>
<dbReference type="EMBL" id="VSSQ01109084">
    <property type="protein sequence ID" value="MPN47522.1"/>
    <property type="molecule type" value="Genomic_DNA"/>
</dbReference>
<reference evidence="2" key="1">
    <citation type="submission" date="2019-08" db="EMBL/GenBank/DDBJ databases">
        <authorList>
            <person name="Kucharzyk K."/>
            <person name="Murdoch R.W."/>
            <person name="Higgins S."/>
            <person name="Loffler F."/>
        </authorList>
    </citation>
    <scope>NUCLEOTIDE SEQUENCE</scope>
</reference>
<dbReference type="AlphaFoldDB" id="A0A645I9P1"/>
<accession>A0A645I9P1</accession>